<protein>
    <submittedName>
        <fullName evidence="2">Uncharacterized protein</fullName>
    </submittedName>
</protein>
<feature type="transmembrane region" description="Helical" evidence="1">
    <location>
        <begin position="7"/>
        <end position="28"/>
    </location>
</feature>
<evidence type="ECO:0000313" key="2">
    <source>
        <dbReference type="EMBL" id="PIE92770.1"/>
    </source>
</evidence>
<dbReference type="EMBL" id="NWUW01000026">
    <property type="protein sequence ID" value="PIE92770.1"/>
    <property type="molecule type" value="Genomic_DNA"/>
</dbReference>
<dbReference type="AlphaFoldDB" id="A0A2G6Q8R4"/>
<dbReference type="Proteomes" id="UP000228484">
    <property type="component" value="Unassembled WGS sequence"/>
</dbReference>
<keyword evidence="3" id="KW-1185">Reference proteome</keyword>
<dbReference type="RefSeq" id="WP_099686002.1">
    <property type="nucleotide sequence ID" value="NZ_NWUW01000026.1"/>
</dbReference>
<keyword evidence="1" id="KW-0472">Membrane</keyword>
<keyword evidence="1" id="KW-1133">Transmembrane helix</keyword>
<evidence type="ECO:0000313" key="3">
    <source>
        <dbReference type="Proteomes" id="UP000228484"/>
    </source>
</evidence>
<proteinExistence type="predicted"/>
<feature type="transmembrane region" description="Helical" evidence="1">
    <location>
        <begin position="80"/>
        <end position="104"/>
    </location>
</feature>
<feature type="transmembrane region" description="Helical" evidence="1">
    <location>
        <begin position="55"/>
        <end position="73"/>
    </location>
</feature>
<comment type="caution">
    <text evidence="2">The sequence shown here is derived from an EMBL/GenBank/DDBJ whole genome shotgun (WGS) entry which is preliminary data.</text>
</comment>
<reference evidence="2 3" key="1">
    <citation type="submission" date="2017-09" db="EMBL/GenBank/DDBJ databases">
        <title>Biocontrol bacteria screening and application from spent mushroom substrate.</title>
        <authorList>
            <person name="Sun X."/>
        </authorList>
    </citation>
    <scope>NUCLEOTIDE SEQUENCE [LARGE SCALE GENOMIC DNA]</scope>
    <source>
        <strain evidence="2 3">100374</strain>
    </source>
</reference>
<sequence length="108" mass="12363">MKNYVYTVLMLIGLFTVISSIFSSGVAVEDESVSLLTSQVLAELFESVGHVLGKWYIAFPVLICLTFALYFYVSQQFKKFGMCFLATLMIPTFYWMFINLWTLIGEIL</sequence>
<organism evidence="2 3">
    <name type="scientific">Bacillus fungorum</name>
    <dbReference type="NCBI Taxonomy" id="2039284"/>
    <lineage>
        <taxon>Bacteria</taxon>
        <taxon>Bacillati</taxon>
        <taxon>Bacillota</taxon>
        <taxon>Bacilli</taxon>
        <taxon>Bacillales</taxon>
        <taxon>Bacillaceae</taxon>
        <taxon>Bacillus</taxon>
    </lineage>
</organism>
<accession>A0A2G6Q8R4</accession>
<gene>
    <name evidence="2" type="ORF">CO726_24705</name>
</gene>
<keyword evidence="1" id="KW-0812">Transmembrane</keyword>
<name>A0A2G6Q8R4_9BACI</name>
<evidence type="ECO:0000256" key="1">
    <source>
        <dbReference type="SAM" id="Phobius"/>
    </source>
</evidence>